<evidence type="ECO:0000313" key="3">
    <source>
        <dbReference type="Proteomes" id="UP000271678"/>
    </source>
</evidence>
<evidence type="ECO:0000313" key="2">
    <source>
        <dbReference type="EMBL" id="RNI17957.1"/>
    </source>
</evidence>
<evidence type="ECO:0000256" key="1">
    <source>
        <dbReference type="SAM" id="MobiDB-lite"/>
    </source>
</evidence>
<protein>
    <submittedName>
        <fullName evidence="2">Uncharacterized protein</fullName>
    </submittedName>
</protein>
<proteinExistence type="predicted"/>
<gene>
    <name evidence="2" type="ORF">EFY87_18810</name>
</gene>
<feature type="compositionally biased region" description="Basic and acidic residues" evidence="1">
    <location>
        <begin position="289"/>
        <end position="319"/>
    </location>
</feature>
<dbReference type="OrthoDB" id="5054050at2"/>
<reference evidence="2 3" key="1">
    <citation type="submission" date="2018-11" db="EMBL/GenBank/DDBJ databases">
        <title>Draft genome of Simplicispira Flexivirga sp. BO-16.</title>
        <authorList>
            <person name="Im W.T."/>
        </authorList>
    </citation>
    <scope>NUCLEOTIDE SEQUENCE [LARGE SCALE GENOMIC DNA]</scope>
    <source>
        <strain evidence="2 3">BO-16</strain>
    </source>
</reference>
<dbReference type="Proteomes" id="UP000271678">
    <property type="component" value="Unassembled WGS sequence"/>
</dbReference>
<dbReference type="RefSeq" id="WP_123273020.1">
    <property type="nucleotide sequence ID" value="NZ_RJJQ01000026.1"/>
</dbReference>
<organism evidence="2 3">
    <name type="scientific">Flexivirga caeni</name>
    <dbReference type="NCBI Taxonomy" id="2294115"/>
    <lineage>
        <taxon>Bacteria</taxon>
        <taxon>Bacillati</taxon>
        <taxon>Actinomycetota</taxon>
        <taxon>Actinomycetes</taxon>
        <taxon>Micrococcales</taxon>
        <taxon>Dermacoccaceae</taxon>
        <taxon>Flexivirga</taxon>
    </lineage>
</organism>
<keyword evidence="3" id="KW-1185">Reference proteome</keyword>
<dbReference type="AlphaFoldDB" id="A0A3M9LYA4"/>
<name>A0A3M9LYA4_9MICO</name>
<comment type="caution">
    <text evidence="2">The sequence shown here is derived from an EMBL/GenBank/DDBJ whole genome shotgun (WGS) entry which is preliminary data.</text>
</comment>
<dbReference type="EMBL" id="RJJQ01000026">
    <property type="protein sequence ID" value="RNI17957.1"/>
    <property type="molecule type" value="Genomic_DNA"/>
</dbReference>
<sequence length="330" mass="37542">MVEAAIPWERLGALDYEALRAKPDSNAVAAYRAWCEVPGYDEATGFDEQKAPVPQHKPDKSLWRQRYRLGAFAQANGLTYSFRSNPKRWPGMLTELPRRWGGNFRDLSKIRDVLEGSSTDGRRFMACAMELTQCGGAVTGRDIIFNHFTVVAVQTGIPTKQAYLKHRLRKHPDAQDPVEGNFSLDNLFHTIWTPMPEEKAAQYRGTRRVLTPELLELILRIAPGHNLFLSGDWLYVMKPYSFRGEDKKNADPDVLRERFEIAAQLGPALAEAKATLANRPRQQPNPTGETKKQRKEQERQRRNSAEADKRAMAFVEKMKQQYLDGGGQAR</sequence>
<feature type="region of interest" description="Disordered" evidence="1">
    <location>
        <begin position="275"/>
        <end position="330"/>
    </location>
</feature>
<accession>A0A3M9LYA4</accession>